<gene>
    <name evidence="4" type="ORF">B0H16DRAFT_65353</name>
</gene>
<proteinExistence type="predicted"/>
<comment type="caution">
    <text evidence="4">The sequence shown here is derived from an EMBL/GenBank/DDBJ whole genome shotgun (WGS) entry which is preliminary data.</text>
</comment>
<feature type="region of interest" description="Disordered" evidence="2">
    <location>
        <begin position="47"/>
        <end position="164"/>
    </location>
</feature>
<evidence type="ECO:0000259" key="3">
    <source>
        <dbReference type="Pfam" id="PF24883"/>
    </source>
</evidence>
<dbReference type="SUPFAM" id="SSF52540">
    <property type="entry name" value="P-loop containing nucleoside triphosphate hydrolases"/>
    <property type="match status" value="1"/>
</dbReference>
<feature type="domain" description="Nephrocystin 3-like N-terminal" evidence="3">
    <location>
        <begin position="221"/>
        <end position="376"/>
    </location>
</feature>
<dbReference type="AlphaFoldDB" id="A0AAD7ICY1"/>
<dbReference type="PANTHER" id="PTHR10039">
    <property type="entry name" value="AMELOGENIN"/>
    <property type="match status" value="1"/>
</dbReference>
<keyword evidence="5" id="KW-1185">Reference proteome</keyword>
<dbReference type="Proteomes" id="UP001215598">
    <property type="component" value="Unassembled WGS sequence"/>
</dbReference>
<evidence type="ECO:0000256" key="1">
    <source>
        <dbReference type="ARBA" id="ARBA00022737"/>
    </source>
</evidence>
<accession>A0AAD7ICY1</accession>
<evidence type="ECO:0000313" key="4">
    <source>
        <dbReference type="EMBL" id="KAJ7739122.1"/>
    </source>
</evidence>
<dbReference type="Gene3D" id="3.40.50.300">
    <property type="entry name" value="P-loop containing nucleotide triphosphate hydrolases"/>
    <property type="match status" value="1"/>
</dbReference>
<dbReference type="InterPro" id="IPR027417">
    <property type="entry name" value="P-loop_NTPase"/>
</dbReference>
<dbReference type="PANTHER" id="PTHR10039:SF17">
    <property type="entry name" value="FUNGAL STAND N-TERMINAL GOODBYE DOMAIN-CONTAINING PROTEIN-RELATED"/>
    <property type="match status" value="1"/>
</dbReference>
<keyword evidence="1" id="KW-0677">Repeat</keyword>
<name>A0AAD7ICY1_9AGAR</name>
<evidence type="ECO:0000313" key="5">
    <source>
        <dbReference type="Proteomes" id="UP001215598"/>
    </source>
</evidence>
<organism evidence="4 5">
    <name type="scientific">Mycena metata</name>
    <dbReference type="NCBI Taxonomy" id="1033252"/>
    <lineage>
        <taxon>Eukaryota</taxon>
        <taxon>Fungi</taxon>
        <taxon>Dikarya</taxon>
        <taxon>Basidiomycota</taxon>
        <taxon>Agaricomycotina</taxon>
        <taxon>Agaricomycetes</taxon>
        <taxon>Agaricomycetidae</taxon>
        <taxon>Agaricales</taxon>
        <taxon>Marasmiineae</taxon>
        <taxon>Mycenaceae</taxon>
        <taxon>Mycena</taxon>
    </lineage>
</organism>
<dbReference type="EMBL" id="JARKIB010000108">
    <property type="protein sequence ID" value="KAJ7739122.1"/>
    <property type="molecule type" value="Genomic_DNA"/>
</dbReference>
<reference evidence="4" key="1">
    <citation type="submission" date="2023-03" db="EMBL/GenBank/DDBJ databases">
        <title>Massive genome expansion in bonnet fungi (Mycena s.s.) driven by repeated elements and novel gene families across ecological guilds.</title>
        <authorList>
            <consortium name="Lawrence Berkeley National Laboratory"/>
            <person name="Harder C.B."/>
            <person name="Miyauchi S."/>
            <person name="Viragh M."/>
            <person name="Kuo A."/>
            <person name="Thoen E."/>
            <person name="Andreopoulos B."/>
            <person name="Lu D."/>
            <person name="Skrede I."/>
            <person name="Drula E."/>
            <person name="Henrissat B."/>
            <person name="Morin E."/>
            <person name="Kohler A."/>
            <person name="Barry K."/>
            <person name="LaButti K."/>
            <person name="Morin E."/>
            <person name="Salamov A."/>
            <person name="Lipzen A."/>
            <person name="Mereny Z."/>
            <person name="Hegedus B."/>
            <person name="Baldrian P."/>
            <person name="Stursova M."/>
            <person name="Weitz H."/>
            <person name="Taylor A."/>
            <person name="Grigoriev I.V."/>
            <person name="Nagy L.G."/>
            <person name="Martin F."/>
            <person name="Kauserud H."/>
        </authorList>
    </citation>
    <scope>NUCLEOTIDE SEQUENCE</scope>
    <source>
        <strain evidence="4">CBHHK182m</strain>
    </source>
</reference>
<evidence type="ECO:0000256" key="2">
    <source>
        <dbReference type="SAM" id="MobiDB-lite"/>
    </source>
</evidence>
<sequence>MFSGSDFQVHGGTFYNVGGDINLETHHHTHLEIPSLPVSTCLPLQGGRGRDQGIDDIGGVRLYDPEDSTGRSELGFAGATRNSEFDPTNARQVPSDAAARPDRAINSTNDEGLPVSSPRRPMRDPHTGPRTATVNNDPAYIPHSFDTPSLHPSYQYPNSNPPPSSHGGIYITAQNVYNQREESGMNILHRSVALEALYDSADSFPQPKCHPETRTEMLHKLYEWLTGDNTVQPICWLHGPAGAGKSAIMQTLSRQLQDSRRLGGAFFFKRHHPTRGNAKALFTTLAYQLALNNRDLRPLVSESVERDPSIVGRAMEVQFHQLIVESCRPFDSAPEVLLLDGLDECQDATIQRQILWLIGSAARQFPTKFRFLIASRPEPHICDVFNNPSFNGLINSTNIEQSFGDVRTYLEDEFARIRHEHSHTMKQVQTPWPSPQCLEDLVAKSSGYFVYASTVVKFIDDQYSRPTERLETIQNMGSTQSEVPFEALDQLYIQILSVVPVRYRSQLPDILQCVIYSFDLAPFQIDLLLGLQPGDTRLILRGLHSVLSVSDFEFGTISVYHASFLDFLQVQERSLGFHVGLGNRLNVTRAVLLGVSKLDNPIVS</sequence>
<dbReference type="Pfam" id="PF24883">
    <property type="entry name" value="NPHP3_N"/>
    <property type="match status" value="1"/>
</dbReference>
<dbReference type="InterPro" id="IPR056884">
    <property type="entry name" value="NPHP3-like_N"/>
</dbReference>
<protein>
    <recommendedName>
        <fullName evidence="3">Nephrocystin 3-like N-terminal domain-containing protein</fullName>
    </recommendedName>
</protein>
<feature type="compositionally biased region" description="Polar residues" evidence="2">
    <location>
        <begin position="80"/>
        <end position="92"/>
    </location>
</feature>